<dbReference type="Proteomes" id="UP000316639">
    <property type="component" value="Unassembled WGS sequence"/>
</dbReference>
<organism evidence="1 2">
    <name type="scientific">Lentzea tibetensis</name>
    <dbReference type="NCBI Taxonomy" id="2591470"/>
    <lineage>
        <taxon>Bacteria</taxon>
        <taxon>Bacillati</taxon>
        <taxon>Actinomycetota</taxon>
        <taxon>Actinomycetes</taxon>
        <taxon>Pseudonocardiales</taxon>
        <taxon>Pseudonocardiaceae</taxon>
        <taxon>Lentzea</taxon>
    </lineage>
</organism>
<dbReference type="AlphaFoldDB" id="A0A563EWQ7"/>
<gene>
    <name evidence="1" type="ORF">FKR81_11170</name>
</gene>
<reference evidence="1 2" key="1">
    <citation type="submission" date="2019-07" db="EMBL/GenBank/DDBJ databases">
        <title>Lentzea xizangensis sp. nov., isolated from Qinghai-Tibetan Plateau Soils.</title>
        <authorList>
            <person name="Huang J."/>
        </authorList>
    </citation>
    <scope>NUCLEOTIDE SEQUENCE [LARGE SCALE GENOMIC DNA]</scope>
    <source>
        <strain evidence="1 2">FXJ1.1311</strain>
    </source>
</reference>
<dbReference type="Gene3D" id="3.40.1000.10">
    <property type="entry name" value="Mog1/PsbP, alpha/beta/alpha sandwich"/>
    <property type="match status" value="1"/>
</dbReference>
<keyword evidence="2" id="KW-1185">Reference proteome</keyword>
<dbReference type="EMBL" id="VOBR01000006">
    <property type="protein sequence ID" value="TWP52135.1"/>
    <property type="molecule type" value="Genomic_DNA"/>
</dbReference>
<proteinExistence type="predicted"/>
<evidence type="ECO:0000313" key="2">
    <source>
        <dbReference type="Proteomes" id="UP000316639"/>
    </source>
</evidence>
<sequence length="164" mass="17676">MATTIPVPIEFSLPEGWLSAPPDEVGAPEAAFVALHPSTGNGFTANITIAGEVRTDDASLPQIADEAVEKLERAAGQVQVGRRNEVGTPENPGFTQAVRTRITLHGKQVDVVQLQVFLGMADQLDSHRRAVLHIALTATPEQFEQVIGDFQKFLKTIKPEQGEA</sequence>
<dbReference type="OrthoDB" id="3686643at2"/>
<name>A0A563EWQ7_9PSEU</name>
<evidence type="ECO:0008006" key="3">
    <source>
        <dbReference type="Google" id="ProtNLM"/>
    </source>
</evidence>
<accession>A0A563EWQ7</accession>
<comment type="caution">
    <text evidence="1">The sequence shown here is derived from an EMBL/GenBank/DDBJ whole genome shotgun (WGS) entry which is preliminary data.</text>
</comment>
<evidence type="ECO:0000313" key="1">
    <source>
        <dbReference type="EMBL" id="TWP52135.1"/>
    </source>
</evidence>
<protein>
    <recommendedName>
        <fullName evidence="3">DUF1795 domain-containing protein</fullName>
    </recommendedName>
</protein>
<dbReference type="RefSeq" id="WP_146350931.1">
    <property type="nucleotide sequence ID" value="NZ_VOBR01000006.1"/>
</dbReference>